<dbReference type="InterPro" id="IPR036527">
    <property type="entry name" value="SCP2_sterol-bd_dom_sf"/>
</dbReference>
<dbReference type="SUPFAM" id="SSF55718">
    <property type="entry name" value="SCP-like"/>
    <property type="match status" value="1"/>
</dbReference>
<gene>
    <name evidence="2" type="ORF">ACFQKB_11760</name>
</gene>
<dbReference type="PANTHER" id="PTHR10094:SF25">
    <property type="entry name" value="SCP2 STEROL-BINDING DOMAIN-CONTAINING PROTEIN 1"/>
    <property type="match status" value="1"/>
</dbReference>
<dbReference type="PANTHER" id="PTHR10094">
    <property type="entry name" value="STEROL CARRIER PROTEIN 2 SCP-2 FAMILY PROTEIN"/>
    <property type="match status" value="1"/>
</dbReference>
<dbReference type="EMBL" id="JBHSXS010000005">
    <property type="protein sequence ID" value="MFC6880437.1"/>
    <property type="molecule type" value="Genomic_DNA"/>
</dbReference>
<reference evidence="3" key="1">
    <citation type="journal article" date="2019" name="Int. J. Syst. Evol. Microbiol.">
        <title>The Global Catalogue of Microorganisms (GCM) 10K type strain sequencing project: providing services to taxonomists for standard genome sequencing and annotation.</title>
        <authorList>
            <consortium name="The Broad Institute Genomics Platform"/>
            <consortium name="The Broad Institute Genome Sequencing Center for Infectious Disease"/>
            <person name="Wu L."/>
            <person name="Ma J."/>
        </authorList>
    </citation>
    <scope>NUCLEOTIDE SEQUENCE [LARGE SCALE GENOMIC DNA]</scope>
    <source>
        <strain evidence="3">JCM 3369</strain>
    </source>
</reference>
<dbReference type="Pfam" id="PF02036">
    <property type="entry name" value="SCP2"/>
    <property type="match status" value="1"/>
</dbReference>
<dbReference type="Gene3D" id="3.30.1050.10">
    <property type="entry name" value="SCP2 sterol-binding domain"/>
    <property type="match status" value="1"/>
</dbReference>
<protein>
    <submittedName>
        <fullName evidence="2">SCP2 sterol-binding domain-containing protein</fullName>
    </submittedName>
</protein>
<dbReference type="InterPro" id="IPR003033">
    <property type="entry name" value="SCP2_sterol-bd_dom"/>
</dbReference>
<evidence type="ECO:0000313" key="3">
    <source>
        <dbReference type="Proteomes" id="UP001596380"/>
    </source>
</evidence>
<accession>A0ABW2CG57</accession>
<dbReference type="RefSeq" id="WP_160820953.1">
    <property type="nucleotide sequence ID" value="NZ_JBHSXE010000001.1"/>
</dbReference>
<sequence>MADNDKPNTLDDLRALLDQAGGTDLTALLEQLDAGDLARVAEQITTPGELGTLLELADGDDALIDRFLDKAGADPMLDRVFELMPTRFVSERLATETGVVEWHIRTPEGEKVYHLSIAQGNAEAARGPAANARTTLTMSAADLLRLCAGTLNGVTAFMNGTLKLAGDMMFGAKLPAAFDTSAA</sequence>
<comment type="caution">
    <text evidence="2">The sequence shown here is derived from an EMBL/GenBank/DDBJ whole genome shotgun (WGS) entry which is preliminary data.</text>
</comment>
<feature type="domain" description="SCP2" evidence="1">
    <location>
        <begin position="90"/>
        <end position="178"/>
    </location>
</feature>
<evidence type="ECO:0000313" key="2">
    <source>
        <dbReference type="EMBL" id="MFC6880437.1"/>
    </source>
</evidence>
<keyword evidence="3" id="KW-1185">Reference proteome</keyword>
<evidence type="ECO:0000259" key="1">
    <source>
        <dbReference type="Pfam" id="PF02036"/>
    </source>
</evidence>
<name>A0ABW2CG57_9ACTN</name>
<organism evidence="2 3">
    <name type="scientific">Actinomadura yumaensis</name>
    <dbReference type="NCBI Taxonomy" id="111807"/>
    <lineage>
        <taxon>Bacteria</taxon>
        <taxon>Bacillati</taxon>
        <taxon>Actinomycetota</taxon>
        <taxon>Actinomycetes</taxon>
        <taxon>Streptosporangiales</taxon>
        <taxon>Thermomonosporaceae</taxon>
        <taxon>Actinomadura</taxon>
    </lineage>
</organism>
<proteinExistence type="predicted"/>
<dbReference type="Proteomes" id="UP001596380">
    <property type="component" value="Unassembled WGS sequence"/>
</dbReference>